<dbReference type="OrthoDB" id="128449at2"/>
<dbReference type="Proteomes" id="UP000321306">
    <property type="component" value="Unassembled WGS sequence"/>
</dbReference>
<keyword evidence="3" id="KW-1185">Reference proteome</keyword>
<comment type="caution">
    <text evidence="2">The sequence shown here is derived from an EMBL/GenBank/DDBJ whole genome shotgun (WGS) entry which is preliminary data.</text>
</comment>
<dbReference type="InterPro" id="IPR036249">
    <property type="entry name" value="Thioredoxin-like_sf"/>
</dbReference>
<evidence type="ECO:0000313" key="2">
    <source>
        <dbReference type="EMBL" id="GEM46707.1"/>
    </source>
</evidence>
<organism evidence="2 3">
    <name type="scientific">Deinococcus cellulosilyticus (strain DSM 18568 / NBRC 106333 / KACC 11606 / 5516J-15)</name>
    <dbReference type="NCBI Taxonomy" id="1223518"/>
    <lineage>
        <taxon>Bacteria</taxon>
        <taxon>Thermotogati</taxon>
        <taxon>Deinococcota</taxon>
        <taxon>Deinococci</taxon>
        <taxon>Deinococcales</taxon>
        <taxon>Deinococcaceae</taxon>
        <taxon>Deinococcus</taxon>
    </lineage>
</organism>
<dbReference type="RefSeq" id="WP_146884511.1">
    <property type="nucleotide sequence ID" value="NZ_BJXB01000009.1"/>
</dbReference>
<gene>
    <name evidence="2" type="ORF">DC3_23420</name>
</gene>
<dbReference type="PROSITE" id="PS51352">
    <property type="entry name" value="THIOREDOXIN_2"/>
    <property type="match status" value="1"/>
</dbReference>
<evidence type="ECO:0000313" key="3">
    <source>
        <dbReference type="Proteomes" id="UP000321306"/>
    </source>
</evidence>
<dbReference type="EMBL" id="BJXB01000009">
    <property type="protein sequence ID" value="GEM46707.1"/>
    <property type="molecule type" value="Genomic_DNA"/>
</dbReference>
<name>A0A511N2G8_DEIC1</name>
<accession>A0A511N2G8</accession>
<protein>
    <recommendedName>
        <fullName evidence="1">Thioredoxin domain-containing protein</fullName>
    </recommendedName>
</protein>
<sequence>MKEKPLKHNHPWRVDLPLVLLLLIVLTQVVLRPTGPHPLVGRDAPGFILEDHHGRAVAVPSGRVALVQFQPARCRTCPANRKVLDLLQRMHGRQVQVITVTEPGPGRLAHAGHLEVHDVGARVSRQYGTTGQPLTVLIGKEGKVLWVHRGAFTSFAAREALKRVGLAR</sequence>
<dbReference type="InterPro" id="IPR013766">
    <property type="entry name" value="Thioredoxin_domain"/>
</dbReference>
<dbReference type="Gene3D" id="3.40.30.10">
    <property type="entry name" value="Glutaredoxin"/>
    <property type="match status" value="1"/>
</dbReference>
<dbReference type="SUPFAM" id="SSF52833">
    <property type="entry name" value="Thioredoxin-like"/>
    <property type="match status" value="1"/>
</dbReference>
<dbReference type="AlphaFoldDB" id="A0A511N2G8"/>
<proteinExistence type="predicted"/>
<evidence type="ECO:0000259" key="1">
    <source>
        <dbReference type="PROSITE" id="PS51352"/>
    </source>
</evidence>
<feature type="domain" description="Thioredoxin" evidence="1">
    <location>
        <begin position="38"/>
        <end position="166"/>
    </location>
</feature>
<reference evidence="2 3" key="1">
    <citation type="submission" date="2019-07" db="EMBL/GenBank/DDBJ databases">
        <title>Whole genome shotgun sequence of Deinococcus cellulosilyticus NBRC 106333.</title>
        <authorList>
            <person name="Hosoyama A."/>
            <person name="Uohara A."/>
            <person name="Ohji S."/>
            <person name="Ichikawa N."/>
        </authorList>
    </citation>
    <scope>NUCLEOTIDE SEQUENCE [LARGE SCALE GENOMIC DNA]</scope>
    <source>
        <strain evidence="2 3">NBRC 106333</strain>
    </source>
</reference>